<proteinExistence type="predicted"/>
<dbReference type="PANTHER" id="PTHR22916">
    <property type="entry name" value="GLYCOSYLTRANSFERASE"/>
    <property type="match status" value="1"/>
</dbReference>
<reference evidence="4" key="1">
    <citation type="submission" date="2016-10" db="EMBL/GenBank/DDBJ databases">
        <authorList>
            <person name="Varghese N."/>
            <person name="Submissions S."/>
        </authorList>
    </citation>
    <scope>NUCLEOTIDE SEQUENCE [LARGE SCALE GENOMIC DNA]</scope>
    <source>
        <strain evidence="4">CGMCC 4.3516</strain>
    </source>
</reference>
<dbReference type="InterPro" id="IPR029044">
    <property type="entry name" value="Nucleotide-diphossugar_trans"/>
</dbReference>
<dbReference type="InterPro" id="IPR054028">
    <property type="entry name" value="TarS/TarP_linker"/>
</dbReference>
<dbReference type="RefSeq" id="WP_091031931.1">
    <property type="nucleotide sequence ID" value="NZ_FNAD01000004.1"/>
</dbReference>
<evidence type="ECO:0000259" key="1">
    <source>
        <dbReference type="Pfam" id="PF00535"/>
    </source>
</evidence>
<dbReference type="GO" id="GO:0016758">
    <property type="term" value="F:hexosyltransferase activity"/>
    <property type="evidence" value="ECO:0007669"/>
    <property type="project" value="UniProtKB-ARBA"/>
</dbReference>
<dbReference type="SUPFAM" id="SSF53448">
    <property type="entry name" value="Nucleotide-diphospho-sugar transferases"/>
    <property type="match status" value="1"/>
</dbReference>
<dbReference type="Pfam" id="PF22181">
    <property type="entry name" value="TarS_linker"/>
    <property type="match status" value="1"/>
</dbReference>
<dbReference type="OrthoDB" id="2676521at2"/>
<evidence type="ECO:0000313" key="4">
    <source>
        <dbReference type="Proteomes" id="UP000198949"/>
    </source>
</evidence>
<dbReference type="CDD" id="cd00761">
    <property type="entry name" value="Glyco_tranf_GTA_type"/>
    <property type="match status" value="1"/>
</dbReference>
<sequence>MSERVPDVTVVTAVYNTMPYLTACLESLAHQTIGADRFEALMVDDGSTDGSAAELERFAAAYPDVFRVFRQENSGGPAAPSNLALEHAKGRYVIFLGSDDYLGPESLERMVASADEWGSDVLLCKMVGVGGRKAPPVFERTVPDAEYPSNDLAWALSNTKLFRRELIEREGLRFPVDMEVLSDGPFTMRAMAKASKVSILADYDHYFAVKREKAENLTYATPPFGWVDAADRLVATTYELFPEGQGRDDLIYRVFSREIDKMLQPQFLKTQHAERHKFWEAAAHFADLHLTEAIRERLPSIKRVKVSLAQAREFALLEEAIDEPAPRFLVEDGRIYACYQGFRDEEKDFPDSWFEAGNERVLVRFARGVEPIDLAWPQDPEDGHCLEYLFRLPVAGLPAEAVTAGAERAAKSGKPRRRAAVPVEEVAPIAVPAAVSVREDGDSAVVTVRLPLHALDSGKWSLRTRVALGEWVYDLPLKIVPEPVERQGRVRTVTAGRDDKRSLVITVEPPKRGLAGRLARFASKRK</sequence>
<dbReference type="InterPro" id="IPR001173">
    <property type="entry name" value="Glyco_trans_2-like"/>
</dbReference>
<organism evidence="3 4">
    <name type="scientific">Glycomyces harbinensis</name>
    <dbReference type="NCBI Taxonomy" id="58114"/>
    <lineage>
        <taxon>Bacteria</taxon>
        <taxon>Bacillati</taxon>
        <taxon>Actinomycetota</taxon>
        <taxon>Actinomycetes</taxon>
        <taxon>Glycomycetales</taxon>
        <taxon>Glycomycetaceae</taxon>
        <taxon>Glycomyces</taxon>
    </lineage>
</organism>
<dbReference type="AlphaFoldDB" id="A0A1G6UZL8"/>
<protein>
    <submittedName>
        <fullName evidence="3">Glycosyl transferase family 2</fullName>
    </submittedName>
</protein>
<evidence type="ECO:0000259" key="2">
    <source>
        <dbReference type="Pfam" id="PF22181"/>
    </source>
</evidence>
<name>A0A1G6UZL8_9ACTN</name>
<gene>
    <name evidence="3" type="ORF">SAMN05216270_104105</name>
</gene>
<keyword evidence="3" id="KW-0808">Transferase</keyword>
<dbReference type="STRING" id="58114.SAMN05216270_104105"/>
<dbReference type="Pfam" id="PF00535">
    <property type="entry name" value="Glycos_transf_2"/>
    <property type="match status" value="1"/>
</dbReference>
<evidence type="ECO:0000313" key="3">
    <source>
        <dbReference type="EMBL" id="SDD46085.1"/>
    </source>
</evidence>
<dbReference type="EMBL" id="FNAD01000004">
    <property type="protein sequence ID" value="SDD46085.1"/>
    <property type="molecule type" value="Genomic_DNA"/>
</dbReference>
<dbReference type="Proteomes" id="UP000198949">
    <property type="component" value="Unassembled WGS sequence"/>
</dbReference>
<accession>A0A1G6UZL8</accession>
<keyword evidence="4" id="KW-1185">Reference proteome</keyword>
<dbReference type="PANTHER" id="PTHR22916:SF3">
    <property type="entry name" value="UDP-GLCNAC:BETAGAL BETA-1,3-N-ACETYLGLUCOSAMINYLTRANSFERASE-LIKE PROTEIN 1"/>
    <property type="match status" value="1"/>
</dbReference>
<dbReference type="Gene3D" id="3.90.550.10">
    <property type="entry name" value="Spore Coat Polysaccharide Biosynthesis Protein SpsA, Chain A"/>
    <property type="match status" value="1"/>
</dbReference>
<feature type="domain" description="Glycosyltransferase 2-like" evidence="1">
    <location>
        <begin position="9"/>
        <end position="132"/>
    </location>
</feature>
<feature type="domain" description="TarS/TarP linker" evidence="2">
    <location>
        <begin position="223"/>
        <end position="319"/>
    </location>
</feature>